<keyword evidence="1" id="KW-0805">Transcription regulation</keyword>
<dbReference type="CDD" id="cd01541">
    <property type="entry name" value="PBP1_AraR"/>
    <property type="match status" value="1"/>
</dbReference>
<dbReference type="GO" id="GO:0003700">
    <property type="term" value="F:DNA-binding transcription factor activity"/>
    <property type="evidence" value="ECO:0007669"/>
    <property type="project" value="InterPro"/>
</dbReference>
<evidence type="ECO:0000313" key="6">
    <source>
        <dbReference type="Proteomes" id="UP000030700"/>
    </source>
</evidence>
<dbReference type="HOGENOM" id="CLU_037628_15_0_0"/>
<sequence>MKIITTDPTPKYLQLKDLLIRHFESEHYIADQKIPSENELMQQFDVSRSTVRQALAELVNEGWIYKKAGSGSFFAGERAQDNGNQPSHLIGVITALPSYIYPQIVQGINDVAYNRHYNIILGTSHAEWEQESSCLDLLLERGIDGLILEPSDTIHHLRESGFFERFAAQSVPIVLINWVLDVPNVSCISLDDVAGGFRATSYLIEAGHRRIACLYPDNSPGLQRYQGYRNALKAHGIAPDANLEKSTTVFNWNQTDYIRKLMKELIDLEDERPTAVFCFNDHAALRTYATIREAGLKVPDDISLMGFDDYEMSALAEVPLTTMAHPKARLGKWAAEILFEQIELGTPDAAVRLSMNPTLIVRDSVKSL</sequence>
<evidence type="ECO:0000256" key="1">
    <source>
        <dbReference type="ARBA" id="ARBA00023015"/>
    </source>
</evidence>
<dbReference type="STRING" id="1499966.U14_05086"/>
<dbReference type="Gene3D" id="3.40.50.2300">
    <property type="match status" value="2"/>
</dbReference>
<evidence type="ECO:0000256" key="2">
    <source>
        <dbReference type="ARBA" id="ARBA00023125"/>
    </source>
</evidence>
<dbReference type="InterPro" id="IPR033532">
    <property type="entry name" value="AraR_ligand_bind_dom"/>
</dbReference>
<reference evidence="5 6" key="1">
    <citation type="journal article" date="2015" name="PeerJ">
        <title>First genomic representation of candidate bacterial phylum KSB3 points to enhanced environmental sensing as a trigger of wastewater bulking.</title>
        <authorList>
            <person name="Sekiguchi Y."/>
            <person name="Ohashi A."/>
            <person name="Parks D.H."/>
            <person name="Yamauchi T."/>
            <person name="Tyson G.W."/>
            <person name="Hugenholtz P."/>
        </authorList>
    </citation>
    <scope>NUCLEOTIDE SEQUENCE [LARGE SCALE GENOMIC DNA]</scope>
</reference>
<dbReference type="PROSITE" id="PS50949">
    <property type="entry name" value="HTH_GNTR"/>
    <property type="match status" value="1"/>
</dbReference>
<dbReference type="Gene3D" id="1.10.10.10">
    <property type="entry name" value="Winged helix-like DNA-binding domain superfamily/Winged helix DNA-binding domain"/>
    <property type="match status" value="1"/>
</dbReference>
<dbReference type="Proteomes" id="UP000030700">
    <property type="component" value="Unassembled WGS sequence"/>
</dbReference>
<protein>
    <submittedName>
        <fullName evidence="5">Transcriptional repressor</fullName>
    </submittedName>
</protein>
<organism evidence="5 6">
    <name type="scientific">Candidatus Moduliflexus flocculans</name>
    <dbReference type="NCBI Taxonomy" id="1499966"/>
    <lineage>
        <taxon>Bacteria</taxon>
        <taxon>Candidatus Moduliflexota</taxon>
        <taxon>Candidatus Moduliflexia</taxon>
        <taxon>Candidatus Moduliflexales</taxon>
        <taxon>Candidatus Moduliflexaceae</taxon>
    </lineage>
</organism>
<dbReference type="SUPFAM" id="SSF46785">
    <property type="entry name" value="Winged helix' DNA-binding domain"/>
    <property type="match status" value="1"/>
</dbReference>
<dbReference type="PRINTS" id="PR00035">
    <property type="entry name" value="HTHGNTR"/>
</dbReference>
<keyword evidence="3" id="KW-0804">Transcription</keyword>
<dbReference type="SUPFAM" id="SSF53822">
    <property type="entry name" value="Periplasmic binding protein-like I"/>
    <property type="match status" value="1"/>
</dbReference>
<dbReference type="SMART" id="SM00345">
    <property type="entry name" value="HTH_GNTR"/>
    <property type="match status" value="1"/>
</dbReference>
<evidence type="ECO:0000313" key="5">
    <source>
        <dbReference type="EMBL" id="GAK53812.1"/>
    </source>
</evidence>
<dbReference type="AlphaFoldDB" id="A0A081BQY1"/>
<dbReference type="Pfam" id="PF00392">
    <property type="entry name" value="GntR"/>
    <property type="match status" value="1"/>
</dbReference>
<accession>A0A081BQY1</accession>
<dbReference type="InterPro" id="IPR036388">
    <property type="entry name" value="WH-like_DNA-bd_sf"/>
</dbReference>
<dbReference type="PANTHER" id="PTHR30146">
    <property type="entry name" value="LACI-RELATED TRANSCRIPTIONAL REPRESSOR"/>
    <property type="match status" value="1"/>
</dbReference>
<keyword evidence="6" id="KW-1185">Reference proteome</keyword>
<evidence type="ECO:0000256" key="3">
    <source>
        <dbReference type="ARBA" id="ARBA00023163"/>
    </source>
</evidence>
<proteinExistence type="predicted"/>
<dbReference type="InterPro" id="IPR046335">
    <property type="entry name" value="LacI/GalR-like_sensor"/>
</dbReference>
<feature type="domain" description="HTH gntR-type" evidence="4">
    <location>
        <begin position="9"/>
        <end position="77"/>
    </location>
</feature>
<dbReference type="CDD" id="cd07377">
    <property type="entry name" value="WHTH_GntR"/>
    <property type="match status" value="1"/>
</dbReference>
<name>A0A081BQY1_9BACT</name>
<gene>
    <name evidence="5" type="ORF">U14_05086</name>
</gene>
<dbReference type="InterPro" id="IPR028082">
    <property type="entry name" value="Peripla_BP_I"/>
</dbReference>
<dbReference type="InterPro" id="IPR036390">
    <property type="entry name" value="WH_DNA-bd_sf"/>
</dbReference>
<dbReference type="InterPro" id="IPR000524">
    <property type="entry name" value="Tscrpt_reg_HTH_GntR"/>
</dbReference>
<evidence type="ECO:0000259" key="4">
    <source>
        <dbReference type="PROSITE" id="PS50949"/>
    </source>
</evidence>
<dbReference type="GO" id="GO:0000976">
    <property type="term" value="F:transcription cis-regulatory region binding"/>
    <property type="evidence" value="ECO:0007669"/>
    <property type="project" value="TreeGrafter"/>
</dbReference>
<dbReference type="EMBL" id="DF820460">
    <property type="protein sequence ID" value="GAK53812.1"/>
    <property type="molecule type" value="Genomic_DNA"/>
</dbReference>
<keyword evidence="2" id="KW-0238">DNA-binding</keyword>
<dbReference type="Pfam" id="PF13377">
    <property type="entry name" value="Peripla_BP_3"/>
    <property type="match status" value="1"/>
</dbReference>
<dbReference type="PANTHER" id="PTHR30146:SF109">
    <property type="entry name" value="HTH-TYPE TRANSCRIPTIONAL REGULATOR GALS"/>
    <property type="match status" value="1"/>
</dbReference>